<feature type="domain" description="LytR/CpsA/Psr regulator C-terminal" evidence="3">
    <location>
        <begin position="132"/>
        <end position="221"/>
    </location>
</feature>
<keyword evidence="2" id="KW-0812">Transmembrane</keyword>
<dbReference type="Gene3D" id="3.30.70.2390">
    <property type="match status" value="1"/>
</dbReference>
<keyword evidence="5" id="KW-1185">Reference proteome</keyword>
<dbReference type="OrthoDB" id="4427486at2"/>
<dbReference type="Proteomes" id="UP000199497">
    <property type="component" value="Unassembled WGS sequence"/>
</dbReference>
<evidence type="ECO:0000256" key="1">
    <source>
        <dbReference type="SAM" id="MobiDB-lite"/>
    </source>
</evidence>
<protein>
    <submittedName>
        <fullName evidence="4">LytR cell envelope-related transcriptional attenuator</fullName>
    </submittedName>
</protein>
<evidence type="ECO:0000259" key="3">
    <source>
        <dbReference type="Pfam" id="PF13399"/>
    </source>
</evidence>
<dbReference type="EMBL" id="FNJR01000001">
    <property type="protein sequence ID" value="SDP01375.1"/>
    <property type="molecule type" value="Genomic_DNA"/>
</dbReference>
<evidence type="ECO:0000313" key="4">
    <source>
        <dbReference type="EMBL" id="SDP01375.1"/>
    </source>
</evidence>
<keyword evidence="2" id="KW-1133">Transmembrane helix</keyword>
<accession>A0A1H0P9I7</accession>
<evidence type="ECO:0000313" key="5">
    <source>
        <dbReference type="Proteomes" id="UP000199497"/>
    </source>
</evidence>
<feature type="transmembrane region" description="Helical" evidence="2">
    <location>
        <begin position="12"/>
        <end position="36"/>
    </location>
</feature>
<reference evidence="5" key="1">
    <citation type="submission" date="2016-10" db="EMBL/GenBank/DDBJ databases">
        <authorList>
            <person name="Varghese N."/>
            <person name="Submissions S."/>
        </authorList>
    </citation>
    <scope>NUCLEOTIDE SEQUENCE [LARGE SCALE GENOMIC DNA]</scope>
    <source>
        <strain evidence="5">DSM 46732</strain>
    </source>
</reference>
<name>A0A1H0P9I7_9ACTN</name>
<proteinExistence type="predicted"/>
<organism evidence="4 5">
    <name type="scientific">Actinopolyspora xinjiangensis</name>
    <dbReference type="NCBI Taxonomy" id="405564"/>
    <lineage>
        <taxon>Bacteria</taxon>
        <taxon>Bacillati</taxon>
        <taxon>Actinomycetota</taxon>
        <taxon>Actinomycetes</taxon>
        <taxon>Actinopolysporales</taxon>
        <taxon>Actinopolysporaceae</taxon>
        <taxon>Actinopolyspora</taxon>
    </lineage>
</organism>
<dbReference type="RefSeq" id="WP_139182886.1">
    <property type="nucleotide sequence ID" value="NZ_FNJR01000001.1"/>
</dbReference>
<dbReference type="InterPro" id="IPR027381">
    <property type="entry name" value="LytR/CpsA/Psr_C"/>
</dbReference>
<sequence>MPSGEFPTGRSAARIGGFTLVGVGVLALFFGVATALTGGSTPSAGSDTPGNAPPPPSSTSTSAAGTSTTVQDTGTSAPSDPETSEPHDSPTSGASDSSTRDDQRSPGSESRAPDDGDSGGDGTGNAAEQVRISLRVYNNSKIDDLAHRAADDLRGAGFEVLEVGNYSGGRIPVTTVYYRPGTDERAEARTVARRLDARLEPRFRGIADASPGVIVIVTKNYDGLG</sequence>
<dbReference type="STRING" id="405564.SAMN04487905_101440"/>
<dbReference type="Pfam" id="PF13399">
    <property type="entry name" value="LytR_C"/>
    <property type="match status" value="1"/>
</dbReference>
<feature type="compositionally biased region" description="Low complexity" evidence="1">
    <location>
        <begin position="58"/>
        <end position="69"/>
    </location>
</feature>
<feature type="region of interest" description="Disordered" evidence="1">
    <location>
        <begin position="36"/>
        <end position="125"/>
    </location>
</feature>
<evidence type="ECO:0000256" key="2">
    <source>
        <dbReference type="SAM" id="Phobius"/>
    </source>
</evidence>
<dbReference type="AlphaFoldDB" id="A0A1H0P9I7"/>
<gene>
    <name evidence="4" type="ORF">SAMN04487905_101440</name>
</gene>
<keyword evidence="2" id="KW-0472">Membrane</keyword>